<reference evidence="5 6" key="1">
    <citation type="submission" date="2019-09" db="EMBL/GenBank/DDBJ databases">
        <title>Goodfellowia gen. nov., a new genus of the Pseudonocardineae related to Actinoalloteichus, containing Goodfellowia coeruleoviolacea gen. nov., comb. nov. gen. nov., comb. nov.</title>
        <authorList>
            <person name="Labeda D."/>
        </authorList>
    </citation>
    <scope>NUCLEOTIDE SEQUENCE [LARGE SCALE GENOMIC DNA]</scope>
    <source>
        <strain evidence="5 6">AN110305</strain>
    </source>
</reference>
<dbReference type="Gene3D" id="3.30.360.10">
    <property type="entry name" value="Dihydrodipicolinate Reductase, domain 2"/>
    <property type="match status" value="1"/>
</dbReference>
<comment type="similarity">
    <text evidence="1">Belongs to the Gfo/Idh/MocA family.</text>
</comment>
<proteinExistence type="inferred from homology"/>
<evidence type="ECO:0000256" key="1">
    <source>
        <dbReference type="ARBA" id="ARBA00010928"/>
    </source>
</evidence>
<dbReference type="Pfam" id="PF01408">
    <property type="entry name" value="GFO_IDH_MocA"/>
    <property type="match status" value="1"/>
</dbReference>
<comment type="caution">
    <text evidence="5">The sequence shown here is derived from an EMBL/GenBank/DDBJ whole genome shotgun (WGS) entry which is preliminary data.</text>
</comment>
<gene>
    <name evidence="5" type="ORF">F0L68_37745</name>
</gene>
<dbReference type="Gene3D" id="3.40.50.720">
    <property type="entry name" value="NAD(P)-binding Rossmann-like Domain"/>
    <property type="match status" value="1"/>
</dbReference>
<dbReference type="SUPFAM" id="SSF55347">
    <property type="entry name" value="Glyceraldehyde-3-phosphate dehydrogenase-like, C-terminal domain"/>
    <property type="match status" value="1"/>
</dbReference>
<dbReference type="GO" id="GO:0000166">
    <property type="term" value="F:nucleotide binding"/>
    <property type="evidence" value="ECO:0007669"/>
    <property type="project" value="InterPro"/>
</dbReference>
<keyword evidence="6" id="KW-1185">Reference proteome</keyword>
<dbReference type="InterPro" id="IPR050984">
    <property type="entry name" value="Gfo/Idh/MocA_domain"/>
</dbReference>
<dbReference type="GO" id="GO:0016491">
    <property type="term" value="F:oxidoreductase activity"/>
    <property type="evidence" value="ECO:0007669"/>
    <property type="project" value="UniProtKB-KW"/>
</dbReference>
<dbReference type="InterPro" id="IPR000683">
    <property type="entry name" value="Gfo/Idh/MocA-like_OxRdtase_N"/>
</dbReference>
<dbReference type="Proteomes" id="UP000323454">
    <property type="component" value="Unassembled WGS sequence"/>
</dbReference>
<reference evidence="5 6" key="2">
    <citation type="submission" date="2019-09" db="EMBL/GenBank/DDBJ databases">
        <authorList>
            <person name="Jin C."/>
        </authorList>
    </citation>
    <scope>NUCLEOTIDE SEQUENCE [LARGE SCALE GENOMIC DNA]</scope>
    <source>
        <strain evidence="5 6">AN110305</strain>
    </source>
</reference>
<dbReference type="SUPFAM" id="SSF51735">
    <property type="entry name" value="NAD(P)-binding Rossmann-fold domains"/>
    <property type="match status" value="1"/>
</dbReference>
<keyword evidence="2" id="KW-0560">Oxidoreductase</keyword>
<feature type="domain" description="GFO/IDH/MocA-like oxidoreductase" evidence="4">
    <location>
        <begin position="134"/>
        <end position="253"/>
    </location>
</feature>
<evidence type="ECO:0000256" key="2">
    <source>
        <dbReference type="ARBA" id="ARBA00023002"/>
    </source>
</evidence>
<dbReference type="Pfam" id="PF22725">
    <property type="entry name" value="GFO_IDH_MocA_C3"/>
    <property type="match status" value="1"/>
</dbReference>
<feature type="domain" description="Gfo/Idh/MocA-like oxidoreductase N-terminal" evidence="3">
    <location>
        <begin position="5"/>
        <end position="124"/>
    </location>
</feature>
<protein>
    <submittedName>
        <fullName evidence="5">Gfo/Idh/MocA family oxidoreductase</fullName>
    </submittedName>
</protein>
<dbReference type="PANTHER" id="PTHR22604:SF105">
    <property type="entry name" value="TRANS-1,2-DIHYDROBENZENE-1,2-DIOL DEHYDROGENASE"/>
    <property type="match status" value="1"/>
</dbReference>
<evidence type="ECO:0000259" key="3">
    <source>
        <dbReference type="Pfam" id="PF01408"/>
    </source>
</evidence>
<evidence type="ECO:0000259" key="4">
    <source>
        <dbReference type="Pfam" id="PF22725"/>
    </source>
</evidence>
<accession>A0A5B2WJU3</accession>
<organism evidence="5 6">
    <name type="scientific">Solihabitans fulvus</name>
    <dbReference type="NCBI Taxonomy" id="1892852"/>
    <lineage>
        <taxon>Bacteria</taxon>
        <taxon>Bacillati</taxon>
        <taxon>Actinomycetota</taxon>
        <taxon>Actinomycetes</taxon>
        <taxon>Pseudonocardiales</taxon>
        <taxon>Pseudonocardiaceae</taxon>
        <taxon>Solihabitans</taxon>
    </lineage>
</organism>
<dbReference type="AlphaFoldDB" id="A0A5B2WJU3"/>
<dbReference type="PANTHER" id="PTHR22604">
    <property type="entry name" value="OXIDOREDUCTASES"/>
    <property type="match status" value="1"/>
</dbReference>
<dbReference type="OrthoDB" id="9815825at2"/>
<dbReference type="InterPro" id="IPR055170">
    <property type="entry name" value="GFO_IDH_MocA-like_dom"/>
</dbReference>
<evidence type="ECO:0000313" key="6">
    <source>
        <dbReference type="Proteomes" id="UP000323454"/>
    </source>
</evidence>
<name>A0A5B2WJU3_9PSEU</name>
<evidence type="ECO:0000313" key="5">
    <source>
        <dbReference type="EMBL" id="KAA2251174.1"/>
    </source>
</evidence>
<dbReference type="InterPro" id="IPR036291">
    <property type="entry name" value="NAD(P)-bd_dom_sf"/>
</dbReference>
<dbReference type="RefSeq" id="WP_149854713.1">
    <property type="nucleotide sequence ID" value="NZ_VUOB01000085.1"/>
</dbReference>
<sequence length="332" mass="36199">MAEHVRIGVLGAARIAPNALIKPARDNGTAEVTAVAARDPQRAREFADKHGIGRVHEGYQALLDDPTIDAVYNPLPNGLHGRWTLAALEAGKHVLCEKPFTANAEEARTVAAAAKDSGLVVMEAFHYRYHPLARRMRDIVESGELGMVRHIEATVCFPLPKFSDIRYDLSLAGGAMMDAGCYAVHIARLLGGFDGTEPQVAKASTRLRSPSVDRAMRAKLRWPAGHTGSLVASLWSASVLRLSARVVGEAGELRVFNPIAPQYTHRLSVRTRDHHRTEHFGKRPTYAYQLDAFTAAVLRGEPVLTPPEDSVKNMAVIDAVYRAAGLPLRQPS</sequence>
<dbReference type="EMBL" id="VUOB01000085">
    <property type="protein sequence ID" value="KAA2251174.1"/>
    <property type="molecule type" value="Genomic_DNA"/>
</dbReference>